<evidence type="ECO:0000313" key="3">
    <source>
        <dbReference type="Proteomes" id="UP001629214"/>
    </source>
</evidence>
<reference evidence="2 3" key="1">
    <citation type="journal article" date="2024" name="Chem. Sci.">
        <title>Discovery of megapolipeptins by genome mining of a Burkholderiales bacteria collection.</title>
        <authorList>
            <person name="Paulo B.S."/>
            <person name="Recchia M.J.J."/>
            <person name="Lee S."/>
            <person name="Fergusson C.H."/>
            <person name="Romanowski S.B."/>
            <person name="Hernandez A."/>
            <person name="Krull N."/>
            <person name="Liu D.Y."/>
            <person name="Cavanagh H."/>
            <person name="Bos A."/>
            <person name="Gray C.A."/>
            <person name="Murphy B.T."/>
            <person name="Linington R.G."/>
            <person name="Eustaquio A.S."/>
        </authorList>
    </citation>
    <scope>NUCLEOTIDE SEQUENCE [LARGE SCALE GENOMIC DNA]</scope>
    <source>
        <strain evidence="2 3">RL21-008-BIB-B</strain>
    </source>
</reference>
<name>A0ABW8Z8A9_9BURK</name>
<keyword evidence="3" id="KW-1185">Reference proteome</keyword>
<protein>
    <submittedName>
        <fullName evidence="2">FecR domain-containing protein</fullName>
    </submittedName>
</protein>
<evidence type="ECO:0000313" key="2">
    <source>
        <dbReference type="EMBL" id="MFL9879311.1"/>
    </source>
</evidence>
<gene>
    <name evidence="2" type="ORF">PQR63_13015</name>
</gene>
<dbReference type="Proteomes" id="UP001629214">
    <property type="component" value="Unassembled WGS sequence"/>
</dbReference>
<dbReference type="PANTHER" id="PTHR38731">
    <property type="entry name" value="LIPL45-RELATED LIPOPROTEIN-RELATED"/>
    <property type="match status" value="1"/>
</dbReference>
<evidence type="ECO:0000259" key="1">
    <source>
        <dbReference type="Pfam" id="PF04773"/>
    </source>
</evidence>
<dbReference type="InterPro" id="IPR006860">
    <property type="entry name" value="FecR"/>
</dbReference>
<proteinExistence type="predicted"/>
<dbReference type="RefSeq" id="WP_408168309.1">
    <property type="nucleotide sequence ID" value="NZ_JAQQFR010000007.1"/>
</dbReference>
<feature type="domain" description="FecR protein" evidence="1">
    <location>
        <begin position="72"/>
        <end position="159"/>
    </location>
</feature>
<dbReference type="EMBL" id="JAQQFR010000007">
    <property type="protein sequence ID" value="MFL9879311.1"/>
    <property type="molecule type" value="Genomic_DNA"/>
</dbReference>
<dbReference type="Pfam" id="PF04773">
    <property type="entry name" value="FecR"/>
    <property type="match status" value="1"/>
</dbReference>
<sequence>MKQALQTRYGATRTAMLYVWQLACLLALLSWGSLAVAQVVGTVTHLSGVLTVKHADGSTAVLAIQSKIQQGDTLITESNTYTRVKFLDNGEIVLRPGSQLVVKSYLYDADKPEKDSVSISLVKGGLRAVTGLVGKRNHDAVSFDTPTATIGIRGTHFGALFCQNDCGGVPTASGSTPQNGLHVDVAQGAIVLTNPAGQQVFQTGQFGFVANLKTPPMVVPLTEGVPVKMPLSISKNAPKTSATSVVSSTSGAGGVDCIVQ</sequence>
<accession>A0ABW8Z8A9</accession>
<organism evidence="2 3">
    <name type="scientific">Herbaspirillum rhizosphaerae</name>
    <dbReference type="NCBI Taxonomy" id="346179"/>
    <lineage>
        <taxon>Bacteria</taxon>
        <taxon>Pseudomonadati</taxon>
        <taxon>Pseudomonadota</taxon>
        <taxon>Betaproteobacteria</taxon>
        <taxon>Burkholderiales</taxon>
        <taxon>Oxalobacteraceae</taxon>
        <taxon>Herbaspirillum</taxon>
    </lineage>
</organism>
<comment type="caution">
    <text evidence="2">The sequence shown here is derived from an EMBL/GenBank/DDBJ whole genome shotgun (WGS) entry which is preliminary data.</text>
</comment>